<dbReference type="PANTHER" id="PTHR46374">
    <property type="entry name" value="PROTEIN CBG07384"/>
    <property type="match status" value="1"/>
</dbReference>
<evidence type="ECO:0000259" key="10">
    <source>
        <dbReference type="PROSITE" id="PS50178"/>
    </source>
</evidence>
<dbReference type="AlphaFoldDB" id="A0A485LR59"/>
<evidence type="ECO:0000259" key="11">
    <source>
        <dbReference type="PROSITE" id="PS50848"/>
    </source>
</evidence>
<protein>
    <submittedName>
        <fullName evidence="13">Aste57867_24683 protein</fullName>
    </submittedName>
</protein>
<dbReference type="GO" id="GO:0008270">
    <property type="term" value="F:zinc ion binding"/>
    <property type="evidence" value="ECO:0007669"/>
    <property type="project" value="UniProtKB-KW"/>
</dbReference>
<evidence type="ECO:0000256" key="1">
    <source>
        <dbReference type="ARBA" id="ARBA00022448"/>
    </source>
</evidence>
<organism evidence="13 14">
    <name type="scientific">Aphanomyces stellatus</name>
    <dbReference type="NCBI Taxonomy" id="120398"/>
    <lineage>
        <taxon>Eukaryota</taxon>
        <taxon>Sar</taxon>
        <taxon>Stramenopiles</taxon>
        <taxon>Oomycota</taxon>
        <taxon>Saprolegniomycetes</taxon>
        <taxon>Saprolegniales</taxon>
        <taxon>Verrucalvaceae</taxon>
        <taxon>Aphanomyces</taxon>
    </lineage>
</organism>
<keyword evidence="6" id="KW-0446">Lipid-binding</keyword>
<dbReference type="InterPro" id="IPR023393">
    <property type="entry name" value="START-like_dom_sf"/>
</dbReference>
<feature type="compositionally biased region" description="Polar residues" evidence="9">
    <location>
        <begin position="210"/>
        <end position="220"/>
    </location>
</feature>
<keyword evidence="4" id="KW-0862">Zinc</keyword>
<keyword evidence="14" id="KW-1185">Reference proteome</keyword>
<evidence type="ECO:0000256" key="8">
    <source>
        <dbReference type="PROSITE-ProRule" id="PRU00091"/>
    </source>
</evidence>
<evidence type="ECO:0000256" key="3">
    <source>
        <dbReference type="ARBA" id="ARBA00022771"/>
    </source>
</evidence>
<evidence type="ECO:0000313" key="13">
    <source>
        <dbReference type="EMBL" id="VFU01320.1"/>
    </source>
</evidence>
<evidence type="ECO:0000256" key="7">
    <source>
        <dbReference type="ARBA" id="ARBA00024750"/>
    </source>
</evidence>
<dbReference type="InterPro" id="IPR043556">
    <property type="entry name" value="StARD5/6"/>
</dbReference>
<dbReference type="CDD" id="cd00177">
    <property type="entry name" value="START"/>
    <property type="match status" value="1"/>
</dbReference>
<reference evidence="12" key="2">
    <citation type="submission" date="2019-06" db="EMBL/GenBank/DDBJ databases">
        <title>Genomics analysis of Aphanomyces spp. identifies a new class of oomycete effector associated with host adaptation.</title>
        <authorList>
            <person name="Gaulin E."/>
        </authorList>
    </citation>
    <scope>NUCLEOTIDE SEQUENCE</scope>
    <source>
        <strain evidence="12">CBS 578.67</strain>
    </source>
</reference>
<evidence type="ECO:0000256" key="5">
    <source>
        <dbReference type="ARBA" id="ARBA00023055"/>
    </source>
</evidence>
<dbReference type="GO" id="GO:0008289">
    <property type="term" value="F:lipid binding"/>
    <property type="evidence" value="ECO:0007669"/>
    <property type="project" value="UniProtKB-KW"/>
</dbReference>
<evidence type="ECO:0000256" key="2">
    <source>
        <dbReference type="ARBA" id="ARBA00022723"/>
    </source>
</evidence>
<proteinExistence type="predicted"/>
<feature type="domain" description="FYVE-type" evidence="10">
    <location>
        <begin position="49"/>
        <end position="114"/>
    </location>
</feature>
<dbReference type="Pfam" id="PF01852">
    <property type="entry name" value="START"/>
    <property type="match status" value="1"/>
</dbReference>
<evidence type="ECO:0000256" key="9">
    <source>
        <dbReference type="SAM" id="MobiDB-lite"/>
    </source>
</evidence>
<dbReference type="SUPFAM" id="SSF57903">
    <property type="entry name" value="FYVE/PHD zinc finger"/>
    <property type="match status" value="1"/>
</dbReference>
<dbReference type="Proteomes" id="UP000332933">
    <property type="component" value="Unassembled WGS sequence"/>
</dbReference>
<dbReference type="InterPro" id="IPR002913">
    <property type="entry name" value="START_lipid-bd_dom"/>
</dbReference>
<feature type="region of interest" description="Disordered" evidence="9">
    <location>
        <begin position="207"/>
        <end position="245"/>
    </location>
</feature>
<keyword evidence="3 8" id="KW-0863">Zinc-finger</keyword>
<dbReference type="PROSITE" id="PS50178">
    <property type="entry name" value="ZF_FYVE"/>
    <property type="match status" value="1"/>
</dbReference>
<dbReference type="Gene3D" id="3.30.40.10">
    <property type="entry name" value="Zinc/RING finger domain, C3HC4 (zinc finger)"/>
    <property type="match status" value="1"/>
</dbReference>
<dbReference type="OrthoDB" id="196858at2759"/>
<evidence type="ECO:0000256" key="4">
    <source>
        <dbReference type="ARBA" id="ARBA00022833"/>
    </source>
</evidence>
<gene>
    <name evidence="13" type="primary">Aste57867_24683</name>
    <name evidence="12" type="ORF">As57867_024605</name>
    <name evidence="13" type="ORF">ASTE57867_24683</name>
</gene>
<dbReference type="PROSITE" id="PS50848">
    <property type="entry name" value="START"/>
    <property type="match status" value="1"/>
</dbReference>
<name>A0A485LR59_9STRA</name>
<feature type="domain" description="START" evidence="11">
    <location>
        <begin position="266"/>
        <end position="433"/>
    </location>
</feature>
<accession>A0A485LR59</accession>
<feature type="region of interest" description="Disordered" evidence="9">
    <location>
        <begin position="1"/>
        <end position="47"/>
    </location>
</feature>
<feature type="compositionally biased region" description="Low complexity" evidence="9">
    <location>
        <begin position="226"/>
        <end position="236"/>
    </location>
</feature>
<dbReference type="SUPFAM" id="SSF55961">
    <property type="entry name" value="Bet v1-like"/>
    <property type="match status" value="1"/>
</dbReference>
<dbReference type="GO" id="GO:0006869">
    <property type="term" value="P:lipid transport"/>
    <property type="evidence" value="ECO:0007669"/>
    <property type="project" value="UniProtKB-KW"/>
</dbReference>
<dbReference type="Gene3D" id="3.30.530.20">
    <property type="match status" value="1"/>
</dbReference>
<dbReference type="PANTHER" id="PTHR46374:SF1">
    <property type="entry name" value="START DOMAIN-CONTAINING PROTEIN"/>
    <property type="match status" value="1"/>
</dbReference>
<keyword evidence="1" id="KW-0813">Transport</keyword>
<keyword evidence="2" id="KW-0479">Metal-binding</keyword>
<comment type="function">
    <text evidence="7">May be involved in the intracellular transport of sterols or other lipids. May bind cholesterol or other sterols.</text>
</comment>
<sequence length="451" mass="49723">MVSGDATTVRLSLNSRRRSLSSASSSEGSNEKDPAMPPLSARGKKHGGDYTPDKCKVCMRQFTKLLQCKQCYLCKNVVCALCSLKIPMFHSMKSILGKHSLHARLCATCYDTNVLNQNSTDSPDGDATIDDDGETLILVDDSNDPCDPPVPHATKHSRTSLWLSVFMAAIMLELSILEGIEYEYRTAALVTLFIVFVGIHPSLSHAFGSTPPSRATPSNNMRRRSSAISQADSSDSNNTELTEDDYRQRKAALSARFEELKVSTAWVKNENKSTAAVTLYEMDCGELQPIFKADAFIPETSMDDMLAFLSSADPKVRRKWDTGMADNEVVETVDVDGHTLSVIHNTQKPHGFGLVSSRDFVLLAFAHSPTAYVQGVLERPDVPIKAGVMRGQVHFISYELVPSDEPKGFHMTYINHVEIGGSIPKKLVSNGTADNVVKMMNMCIQSKKKWF</sequence>
<dbReference type="EMBL" id="CAADRA010007460">
    <property type="protein sequence ID" value="VFU01320.1"/>
    <property type="molecule type" value="Genomic_DNA"/>
</dbReference>
<evidence type="ECO:0000313" key="14">
    <source>
        <dbReference type="Proteomes" id="UP000332933"/>
    </source>
</evidence>
<keyword evidence="5" id="KW-0445">Lipid transport</keyword>
<dbReference type="InterPro" id="IPR017455">
    <property type="entry name" value="Znf_FYVE-rel"/>
</dbReference>
<dbReference type="InterPro" id="IPR013083">
    <property type="entry name" value="Znf_RING/FYVE/PHD"/>
</dbReference>
<reference evidence="13 14" key="1">
    <citation type="submission" date="2019-03" db="EMBL/GenBank/DDBJ databases">
        <authorList>
            <person name="Gaulin E."/>
            <person name="Dumas B."/>
        </authorList>
    </citation>
    <scope>NUCLEOTIDE SEQUENCE [LARGE SCALE GENOMIC DNA]</scope>
    <source>
        <strain evidence="13">CBS 568.67</strain>
    </source>
</reference>
<dbReference type="EMBL" id="VJMH01007434">
    <property type="protein sequence ID" value="KAF0683251.1"/>
    <property type="molecule type" value="Genomic_DNA"/>
</dbReference>
<evidence type="ECO:0000313" key="12">
    <source>
        <dbReference type="EMBL" id="KAF0683251.1"/>
    </source>
</evidence>
<dbReference type="InterPro" id="IPR011011">
    <property type="entry name" value="Znf_FYVE_PHD"/>
</dbReference>
<feature type="compositionally biased region" description="Low complexity" evidence="9">
    <location>
        <begin position="10"/>
        <end position="26"/>
    </location>
</feature>
<evidence type="ECO:0000256" key="6">
    <source>
        <dbReference type="ARBA" id="ARBA00023121"/>
    </source>
</evidence>